<dbReference type="Pfam" id="PF10433">
    <property type="entry name" value="Beta-prop_RSE1_1st"/>
    <property type="match status" value="2"/>
</dbReference>
<dbReference type="PANTHER" id="PTHR10644">
    <property type="entry name" value="DNA REPAIR/RNA PROCESSING CPSF FAMILY"/>
    <property type="match status" value="1"/>
</dbReference>
<dbReference type="InterPro" id="IPR050358">
    <property type="entry name" value="RSE1/DDB1/CFT1"/>
</dbReference>
<organism evidence="3 4">
    <name type="scientific">Coleophoma crateriformis</name>
    <dbReference type="NCBI Taxonomy" id="565419"/>
    <lineage>
        <taxon>Eukaryota</taxon>
        <taxon>Fungi</taxon>
        <taxon>Dikarya</taxon>
        <taxon>Ascomycota</taxon>
        <taxon>Pezizomycotina</taxon>
        <taxon>Leotiomycetes</taxon>
        <taxon>Helotiales</taxon>
        <taxon>Dermateaceae</taxon>
        <taxon>Coleophoma</taxon>
    </lineage>
</organism>
<dbReference type="Gene3D" id="2.130.10.10">
    <property type="entry name" value="YVTN repeat-like/Quinoprotein amine dehydrogenase"/>
    <property type="match status" value="1"/>
</dbReference>
<protein>
    <recommendedName>
        <fullName evidence="2">RSE1/DDB1/CPSF1 first beta-propeller domain-containing protein</fullName>
    </recommendedName>
</protein>
<gene>
    <name evidence="3" type="ORF">BP5796_02239</name>
</gene>
<sequence length="1388" mass="154151">MALETSTLVNGEWTTRTLDVNSVLQHYDQQDKEATAKAVDIEEPPVYGLLSQTVIRSPQAHWILPVKLRSPNNNDVAFVGEDFVQVRELQSDGHLCDVIRKENFGAKIHNVRVIGSENAYRRDPDTPYHHVSPTKNDDDDADMRYEAGRHLREQLNLPRPSVEVLPPQALVLHLDSGDFVFMYLRQTESGGLEFISTRRRVAKPMLSSPVTRATRPNEPERTELHGSEIPSRARLSSLQAGMHLAVDPSSRYMAIGCSQDLFAIYALHPRSTMKKQWREHVTTGAGLKNVEAERYIPLPGVIHKMEFLYPAPDDEDHIILIILVVRGGKTRMIVYEWQAGMDLRKIGPHSRRGHLLEESKRMPLLLIPLIFKSAFILVSETSLSICQNILAGSPTCVEFDTDIDPPTKLHQGRSGPLWVSWARPIRTHQPKGRDHIYLAREDGLVKFYELDSEELVDADMTVGQFDCSISPAFASLEYQKVVEPFKGGDLLMTSGDACNGGTYLVLARASPSFNEGVPNWSPSIDFITTAQSQDRQVDEPYQHKTLLPKRDRIFVCSGTGISGAITELRFGLEASIGAVIPYGTPILNAWVLSPVDTPSADHGLLFLLSFGNFSAIVKLSNDAVDAEAVDQSETPFDLGNRTISAKAFGTWKVQVTEKSIIVMSGMNHRTYEGPALLESSYSIEHAVISNGLVLFTTSSNAINRIHLLAYSNEHALRSNPEGSALNDANPRVLLDVPSQIYSIATGWINQVLCIIFATSIGSFMEITFQPADGGAAHTLRFSAAETGSNSDAIISLAIHDSSPSIVTILCGTRNGFLITLYADVSDSIQLVETRFQRLGATSVIITKDEHTSSREAYFASCDAGIYSFTPRACRQGVTLTKGPAYQRIDQIWMTDALNPTIPQPEGVSVARLPDTFGHSEGGNMLVVAGSELILARLSPQSKPIPRRLAIGGTPKRIMYSQDLGLLVVAAIVEKKTTLLFIDPDTGTDLSEPVDKSGAAVHYVSGLGKEGETILGLLDWAFRKDGAVWKYLVVTTSNGRVLLISYDKDISQNETPRARSKIRFRTRYKFRHDEQVCAVTGYPEGLFYCSGTTLCCDTLDLVEKRFKRVASYSLSSPARCITYENDRVYVMTTGHSLEVLKVQSDQGVTQIVPTHFDENQRAGLHHLEVGLEPQLSLISDSDASVTGLWATRNAKADTLNTVFEAEMQHSVQRFRIGRCRPIWDALWPVSTARQERMIASTGELYDNFDLIPTSRAHAEIFGLAIDGSLSHFTILGVAAWRFLRFILNLSIRSPAICQFTYELDLAVEPTLNPKTRMHIDGDILKRCIEERRLEELLGSIQEEHAMPVFDRFVELLQELHGGKLEKNASQQAYIAQAYLDLEFYLRPVL</sequence>
<feature type="compositionally biased region" description="Basic and acidic residues" evidence="1">
    <location>
        <begin position="119"/>
        <end position="128"/>
    </location>
</feature>
<accession>A0A3D8SXR6</accession>
<evidence type="ECO:0000313" key="4">
    <source>
        <dbReference type="Proteomes" id="UP000256328"/>
    </source>
</evidence>
<dbReference type="InterPro" id="IPR018846">
    <property type="entry name" value="Beta-prop_RSE1/DDB1/CPSF1_1st"/>
</dbReference>
<feature type="domain" description="RSE1/DDB1/CPSF1 first beta-propeller" evidence="2">
    <location>
        <begin position="236"/>
        <end position="503"/>
    </location>
</feature>
<dbReference type="InterPro" id="IPR015943">
    <property type="entry name" value="WD40/YVTN_repeat-like_dom_sf"/>
</dbReference>
<feature type="compositionally biased region" description="Basic and acidic residues" evidence="1">
    <location>
        <begin position="215"/>
        <end position="226"/>
    </location>
</feature>
<feature type="region of interest" description="Disordered" evidence="1">
    <location>
        <begin position="206"/>
        <end position="230"/>
    </location>
</feature>
<dbReference type="SUPFAM" id="SSF69322">
    <property type="entry name" value="Tricorn protease domain 2"/>
    <property type="match status" value="1"/>
</dbReference>
<evidence type="ECO:0000256" key="1">
    <source>
        <dbReference type="SAM" id="MobiDB-lite"/>
    </source>
</evidence>
<dbReference type="EMBL" id="PDLN01000003">
    <property type="protein sequence ID" value="RDW91074.1"/>
    <property type="molecule type" value="Genomic_DNA"/>
</dbReference>
<evidence type="ECO:0000313" key="3">
    <source>
        <dbReference type="EMBL" id="RDW91074.1"/>
    </source>
</evidence>
<keyword evidence="4" id="KW-1185">Reference proteome</keyword>
<dbReference type="Proteomes" id="UP000256328">
    <property type="component" value="Unassembled WGS sequence"/>
</dbReference>
<feature type="domain" description="RSE1/DDB1/CPSF1 first beta-propeller" evidence="2">
    <location>
        <begin position="61"/>
        <end position="208"/>
    </location>
</feature>
<evidence type="ECO:0000259" key="2">
    <source>
        <dbReference type="Pfam" id="PF10433"/>
    </source>
</evidence>
<reference evidence="3 4" key="1">
    <citation type="journal article" date="2018" name="IMA Fungus">
        <title>IMA Genome-F 9: Draft genome sequence of Annulohypoxylon stygium, Aspergillus mulundensis, Berkeleyomyces basicola (syn. Thielaviopsis basicola), Ceratocystis smalleyi, two Cercospora beticola strains, Coleophoma cylindrospora, Fusarium fracticaudum, Phialophora cf. hyalina, and Morchella septimelata.</title>
        <authorList>
            <person name="Wingfield B.D."/>
            <person name="Bills G.F."/>
            <person name="Dong Y."/>
            <person name="Huang W."/>
            <person name="Nel W.J."/>
            <person name="Swalarsk-Parry B.S."/>
            <person name="Vaghefi N."/>
            <person name="Wilken P.M."/>
            <person name="An Z."/>
            <person name="de Beer Z.W."/>
            <person name="De Vos L."/>
            <person name="Chen L."/>
            <person name="Duong T.A."/>
            <person name="Gao Y."/>
            <person name="Hammerbacher A."/>
            <person name="Kikkert J.R."/>
            <person name="Li Y."/>
            <person name="Li H."/>
            <person name="Li K."/>
            <person name="Li Q."/>
            <person name="Liu X."/>
            <person name="Ma X."/>
            <person name="Naidoo K."/>
            <person name="Pethybridge S.J."/>
            <person name="Sun J."/>
            <person name="Steenkamp E.T."/>
            <person name="van der Nest M.A."/>
            <person name="van Wyk S."/>
            <person name="Wingfield M.J."/>
            <person name="Xiong C."/>
            <person name="Yue Q."/>
            <person name="Zhang X."/>
        </authorList>
    </citation>
    <scope>NUCLEOTIDE SEQUENCE [LARGE SCALE GENOMIC DNA]</scope>
    <source>
        <strain evidence="3 4">BP5796</strain>
    </source>
</reference>
<dbReference type="OrthoDB" id="20774at2759"/>
<name>A0A3D8SXR6_9HELO</name>
<proteinExistence type="predicted"/>
<feature type="region of interest" description="Disordered" evidence="1">
    <location>
        <begin position="119"/>
        <end position="141"/>
    </location>
</feature>
<comment type="caution">
    <text evidence="3">The sequence shown here is derived from an EMBL/GenBank/DDBJ whole genome shotgun (WGS) entry which is preliminary data.</text>
</comment>